<keyword evidence="2" id="KW-1185">Reference proteome</keyword>
<dbReference type="Proteomes" id="UP001184150">
    <property type="component" value="Unassembled WGS sequence"/>
</dbReference>
<evidence type="ECO:0008006" key="3">
    <source>
        <dbReference type="Google" id="ProtNLM"/>
    </source>
</evidence>
<evidence type="ECO:0000313" key="2">
    <source>
        <dbReference type="Proteomes" id="UP001184150"/>
    </source>
</evidence>
<protein>
    <recommendedName>
        <fullName evidence="3">CopG-like ribbon-helix-helix domain-containing protein</fullName>
    </recommendedName>
</protein>
<dbReference type="EMBL" id="JAVDRD010000005">
    <property type="protein sequence ID" value="MDR6511484.1"/>
    <property type="molecule type" value="Genomic_DNA"/>
</dbReference>
<gene>
    <name evidence="1" type="ORF">J2792_002356</name>
</gene>
<comment type="caution">
    <text evidence="1">The sequence shown here is derived from an EMBL/GenBank/DDBJ whole genome shotgun (WGS) entry which is preliminary data.</text>
</comment>
<name>A0ABU1MMC6_9SPHN</name>
<organism evidence="1 2">
    <name type="scientific">Novosphingobium capsulatum</name>
    <dbReference type="NCBI Taxonomy" id="13688"/>
    <lineage>
        <taxon>Bacteria</taxon>
        <taxon>Pseudomonadati</taxon>
        <taxon>Pseudomonadota</taxon>
        <taxon>Alphaproteobacteria</taxon>
        <taxon>Sphingomonadales</taxon>
        <taxon>Sphingomonadaceae</taxon>
        <taxon>Novosphingobium</taxon>
    </lineage>
</organism>
<accession>A0ABU1MMC6</accession>
<dbReference type="RefSeq" id="WP_309805351.1">
    <property type="nucleotide sequence ID" value="NZ_JAVDRD010000005.1"/>
</dbReference>
<evidence type="ECO:0000313" key="1">
    <source>
        <dbReference type="EMBL" id="MDR6511484.1"/>
    </source>
</evidence>
<sequence length="54" mass="5873">MTRRYGPLPKPPGEKSRRVLITLPPEVLTLIDAQPGDRSTNIAALIRAAYETGA</sequence>
<proteinExistence type="predicted"/>
<reference evidence="1 2" key="1">
    <citation type="submission" date="2023-07" db="EMBL/GenBank/DDBJ databases">
        <title>Sorghum-associated microbial communities from plants grown in Nebraska, USA.</title>
        <authorList>
            <person name="Schachtman D."/>
        </authorList>
    </citation>
    <scope>NUCLEOTIDE SEQUENCE [LARGE SCALE GENOMIC DNA]</scope>
    <source>
        <strain evidence="1 2">DS1027</strain>
    </source>
</reference>